<evidence type="ECO:0000256" key="7">
    <source>
        <dbReference type="ARBA" id="ARBA00022821"/>
    </source>
</evidence>
<dbReference type="Pfam" id="PF03098">
    <property type="entry name" value="An_peroxidase"/>
    <property type="match status" value="1"/>
</dbReference>
<dbReference type="EMBL" id="BMGT01000002">
    <property type="protein sequence ID" value="GGG76152.1"/>
    <property type="molecule type" value="Genomic_DNA"/>
</dbReference>
<keyword evidence="9" id="KW-0223">Dioxygenase</keyword>
<reference evidence="15" key="1">
    <citation type="journal article" date="2014" name="Int. J. Syst. Evol. Microbiol.">
        <title>Complete genome sequence of Corynebacterium casei LMG S-19264T (=DSM 44701T), isolated from a smear-ripened cheese.</title>
        <authorList>
            <consortium name="US DOE Joint Genome Institute (JGI-PGF)"/>
            <person name="Walter F."/>
            <person name="Albersmeier A."/>
            <person name="Kalinowski J."/>
            <person name="Ruckert C."/>
        </authorList>
    </citation>
    <scope>NUCLEOTIDE SEQUENCE</scope>
    <source>
        <strain evidence="15">CGMCC 1.12997</strain>
    </source>
</reference>
<dbReference type="InterPro" id="IPR010255">
    <property type="entry name" value="Haem_peroxidase_sf"/>
</dbReference>
<keyword evidence="7" id="KW-0611">Plant defense</keyword>
<evidence type="ECO:0000256" key="8">
    <source>
        <dbReference type="ARBA" id="ARBA00022832"/>
    </source>
</evidence>
<evidence type="ECO:0000256" key="2">
    <source>
        <dbReference type="ARBA" id="ARBA00022516"/>
    </source>
</evidence>
<accession>A0A917M4B9</accession>
<dbReference type="PROSITE" id="PS50292">
    <property type="entry name" value="PEROXIDASE_3"/>
    <property type="match status" value="1"/>
</dbReference>
<sequence length="634" mass="71251">MCHEDTAMKVLKAIGIAAGGALAAAAAVKILRSGRCKQVLLDGFNRTCVRVDQKIGWPALPVPLALGVLAGYRNTVREKNLTDTNTPDTVPGTPPSYPNVVTARTPDGTFNDLKCPFMGSAGARFGRNVPLEETWQQKMPELMTPSPRVVSLELMTRNEFTPAKTLNLLAAAWLQFQIRDWFSHGKSVKEDPWQVPLAQNDTWHENPMQVLRVMPDPTRTPADEGKPLTYVNTETHWWDGSQLYGSTADYRAKVRTGVDGKIFVGKDHLVHPDPTALVQLQSAALVGWWVGLELFFTLFTLEHNAICDRLKQEYPEWGDDDLFEHARLINAAIIAKIHTVEWTTAILGHPVLQIAMRSNWWGLAGEHIKNLFGRLSGSELISGIPGSETDHFGVPYSLTEEFVAVYRMHPLIPDDITFWSRETGDVLQKLNFQQIAGNDAQNICDSVHIEDLLYSFGLMNPGAVVLHNYPKTLQHFVRPDGILMDLAAHDIMRCRELGVPRYTKFRKLLNLRPVTTFEELTPNVEWREEIRRVYNNDIDSVDLIVGLFAEKPPEGFGFSDTAFRIFILMASRRLNSDRFFTTDFTEDVYSKAGMDWIRDSTLSTVLLRHYPSLAPALEGVENGFAPWKAKGAQT</sequence>
<protein>
    <submittedName>
        <fullName evidence="15">Peroxidase</fullName>
    </submittedName>
</protein>
<keyword evidence="10" id="KW-0560">Oxidoreductase</keyword>
<dbReference type="GO" id="GO:0004601">
    <property type="term" value="F:peroxidase activity"/>
    <property type="evidence" value="ECO:0007669"/>
    <property type="project" value="UniProtKB-KW"/>
</dbReference>
<evidence type="ECO:0000256" key="6">
    <source>
        <dbReference type="ARBA" id="ARBA00022767"/>
    </source>
</evidence>
<evidence type="ECO:0000313" key="16">
    <source>
        <dbReference type="Proteomes" id="UP000647241"/>
    </source>
</evidence>
<dbReference type="AlphaFoldDB" id="A0A917M4B9"/>
<keyword evidence="6" id="KW-0925">Oxylipin biosynthesis</keyword>
<evidence type="ECO:0000256" key="5">
    <source>
        <dbReference type="ARBA" id="ARBA00022723"/>
    </source>
</evidence>
<evidence type="ECO:0000256" key="10">
    <source>
        <dbReference type="ARBA" id="ARBA00023002"/>
    </source>
</evidence>
<comment type="caution">
    <text evidence="15">The sequence shown here is derived from an EMBL/GenBank/DDBJ whole genome shotgun (WGS) entry which is preliminary data.</text>
</comment>
<keyword evidence="16" id="KW-1185">Reference proteome</keyword>
<keyword evidence="11" id="KW-0408">Iron</keyword>
<reference evidence="15" key="2">
    <citation type="submission" date="2020-09" db="EMBL/GenBank/DDBJ databases">
        <authorList>
            <person name="Sun Q."/>
            <person name="Zhou Y."/>
        </authorList>
    </citation>
    <scope>NUCLEOTIDE SEQUENCE</scope>
    <source>
        <strain evidence="15">CGMCC 1.12997</strain>
    </source>
</reference>
<dbReference type="GO" id="GO:0016702">
    <property type="term" value="F:oxidoreductase activity, acting on single donors with incorporation of molecular oxygen, incorporation of two atoms of oxygen"/>
    <property type="evidence" value="ECO:0007669"/>
    <property type="project" value="TreeGrafter"/>
</dbReference>
<evidence type="ECO:0000256" key="11">
    <source>
        <dbReference type="ARBA" id="ARBA00023004"/>
    </source>
</evidence>
<proteinExistence type="predicted"/>
<dbReference type="PRINTS" id="PR00457">
    <property type="entry name" value="ANPEROXIDASE"/>
</dbReference>
<evidence type="ECO:0000313" key="15">
    <source>
        <dbReference type="EMBL" id="GGG76152.1"/>
    </source>
</evidence>
<organism evidence="15 16">
    <name type="scientific">Edaphobacter dinghuensis</name>
    <dbReference type="NCBI Taxonomy" id="1560005"/>
    <lineage>
        <taxon>Bacteria</taxon>
        <taxon>Pseudomonadati</taxon>
        <taxon>Acidobacteriota</taxon>
        <taxon>Terriglobia</taxon>
        <taxon>Terriglobales</taxon>
        <taxon>Acidobacteriaceae</taxon>
        <taxon>Edaphobacter</taxon>
    </lineage>
</organism>
<dbReference type="GO" id="GO:0031408">
    <property type="term" value="P:oxylipin biosynthetic process"/>
    <property type="evidence" value="ECO:0007669"/>
    <property type="project" value="UniProtKB-KW"/>
</dbReference>
<comment type="cofactor">
    <cofactor evidence="1">
        <name>Ca(2+)</name>
        <dbReference type="ChEBI" id="CHEBI:29108"/>
    </cofactor>
</comment>
<dbReference type="GO" id="GO:0006952">
    <property type="term" value="P:defense response"/>
    <property type="evidence" value="ECO:0007669"/>
    <property type="project" value="UniProtKB-KW"/>
</dbReference>
<name>A0A917M4B9_9BACT</name>
<dbReference type="InterPro" id="IPR037120">
    <property type="entry name" value="Haem_peroxidase_sf_animal"/>
</dbReference>
<gene>
    <name evidence="15" type="ORF">GCM10011585_18800</name>
</gene>
<dbReference type="SUPFAM" id="SSF48113">
    <property type="entry name" value="Heme-dependent peroxidases"/>
    <property type="match status" value="1"/>
</dbReference>
<dbReference type="InterPro" id="IPR019791">
    <property type="entry name" value="Haem_peroxidase_animal"/>
</dbReference>
<dbReference type="PANTHER" id="PTHR11903:SF11">
    <property type="entry name" value="ALPHA-DIOXYGENASE 1"/>
    <property type="match status" value="1"/>
</dbReference>
<evidence type="ECO:0000256" key="3">
    <source>
        <dbReference type="ARBA" id="ARBA00022559"/>
    </source>
</evidence>
<keyword evidence="2" id="KW-0444">Lipid biosynthesis</keyword>
<keyword evidence="3 15" id="KW-0575">Peroxidase</keyword>
<keyword evidence="5" id="KW-0479">Metal-binding</keyword>
<dbReference type="Proteomes" id="UP000647241">
    <property type="component" value="Unassembled WGS sequence"/>
</dbReference>
<evidence type="ECO:0000256" key="9">
    <source>
        <dbReference type="ARBA" id="ARBA00022964"/>
    </source>
</evidence>
<evidence type="ECO:0000256" key="4">
    <source>
        <dbReference type="ARBA" id="ARBA00022617"/>
    </source>
</evidence>
<evidence type="ECO:0000256" key="12">
    <source>
        <dbReference type="ARBA" id="ARBA00023098"/>
    </source>
</evidence>
<evidence type="ECO:0000256" key="1">
    <source>
        <dbReference type="ARBA" id="ARBA00001913"/>
    </source>
</evidence>
<dbReference type="CDD" id="cd09818">
    <property type="entry name" value="PIOX_like"/>
    <property type="match status" value="1"/>
</dbReference>
<evidence type="ECO:0000256" key="14">
    <source>
        <dbReference type="SAM" id="MobiDB-lite"/>
    </source>
</evidence>
<dbReference type="GO" id="GO:0046872">
    <property type="term" value="F:metal ion binding"/>
    <property type="evidence" value="ECO:0007669"/>
    <property type="project" value="UniProtKB-KW"/>
</dbReference>
<evidence type="ECO:0000256" key="13">
    <source>
        <dbReference type="ARBA" id="ARBA00023160"/>
    </source>
</evidence>
<dbReference type="GO" id="GO:0006979">
    <property type="term" value="P:response to oxidative stress"/>
    <property type="evidence" value="ECO:0007669"/>
    <property type="project" value="InterPro"/>
</dbReference>
<dbReference type="InterPro" id="IPR034815">
    <property type="entry name" value="A_dioxygenase"/>
</dbReference>
<keyword evidence="4" id="KW-0349">Heme</keyword>
<keyword evidence="12" id="KW-0443">Lipid metabolism</keyword>
<keyword evidence="13" id="KW-0275">Fatty acid biosynthesis</keyword>
<feature type="region of interest" description="Disordered" evidence="14">
    <location>
        <begin position="80"/>
        <end position="99"/>
    </location>
</feature>
<dbReference type="GO" id="GO:0020037">
    <property type="term" value="F:heme binding"/>
    <property type="evidence" value="ECO:0007669"/>
    <property type="project" value="InterPro"/>
</dbReference>
<dbReference type="Gene3D" id="1.10.640.10">
    <property type="entry name" value="Haem peroxidase domain superfamily, animal type"/>
    <property type="match status" value="1"/>
</dbReference>
<dbReference type="PANTHER" id="PTHR11903">
    <property type="entry name" value="PROSTAGLANDIN G/H SYNTHASE"/>
    <property type="match status" value="1"/>
</dbReference>
<dbReference type="InterPro" id="IPR050783">
    <property type="entry name" value="Oxylipin_biosynth_metab"/>
</dbReference>
<keyword evidence="8" id="KW-0276">Fatty acid metabolism</keyword>
<dbReference type="GO" id="GO:0006633">
    <property type="term" value="P:fatty acid biosynthetic process"/>
    <property type="evidence" value="ECO:0007669"/>
    <property type="project" value="UniProtKB-KW"/>
</dbReference>